<dbReference type="STRING" id="399736.SAMN04489720_1815"/>
<dbReference type="AlphaFoldDB" id="A0A1G8DXI8"/>
<dbReference type="Pfam" id="PF02384">
    <property type="entry name" value="N6_Mtase"/>
    <property type="match status" value="1"/>
</dbReference>
<dbReference type="OrthoDB" id="32195at2"/>
<dbReference type="EMBL" id="LT629695">
    <property type="protein sequence ID" value="SDH62397.1"/>
    <property type="molecule type" value="Genomic_DNA"/>
</dbReference>
<evidence type="ECO:0000256" key="2">
    <source>
        <dbReference type="ARBA" id="ARBA00022679"/>
    </source>
</evidence>
<keyword evidence="3" id="KW-0949">S-adenosyl-L-methionine</keyword>
<evidence type="ECO:0000256" key="3">
    <source>
        <dbReference type="ARBA" id="ARBA00022691"/>
    </source>
</evidence>
<dbReference type="RefSeq" id="WP_092504344.1">
    <property type="nucleotide sequence ID" value="NZ_LT629695.1"/>
</dbReference>
<protein>
    <submittedName>
        <fullName evidence="7">N-6 DNA Methylase</fullName>
    </submittedName>
</protein>
<dbReference type="PROSITE" id="PS00092">
    <property type="entry name" value="N6_MTASE"/>
    <property type="match status" value="1"/>
</dbReference>
<evidence type="ECO:0000313" key="7">
    <source>
        <dbReference type="EMBL" id="SDH62397.1"/>
    </source>
</evidence>
<evidence type="ECO:0000256" key="1">
    <source>
        <dbReference type="ARBA" id="ARBA00022603"/>
    </source>
</evidence>
<dbReference type="InterPro" id="IPR029063">
    <property type="entry name" value="SAM-dependent_MTases_sf"/>
</dbReference>
<evidence type="ECO:0000259" key="5">
    <source>
        <dbReference type="Pfam" id="PF02384"/>
    </source>
</evidence>
<sequence>MLPDRPLPGVLDLPSERKARGAFFTPVSVTRHLAEWALVDASDRVLEPSAGEAAFLAAAVDRLKELGADKPLVDGVEIHGPSAESARLIVGEAGGEAAIRVSDFFLVEAQARFDAVIGNPPFIRYQDWTGDQRDRARFAALDQGVALTGLASSWAAFVVHAAGFLKPGGRLGLVLPAELLSVNYAAPVRRFLLERFAHVELVVFDEQIFSDAEADTVLVKASGWGLRGTGAATLRQTRNAESLSSLDVGTSWLPLDTGDRWPALQLSDTTLRAVGNARGDGSFTPLSTWGETSLGAVTGGNRFFALSPERVRELAIPRRDLLRVSPPGSTHLRSLALTRDAISRLGRNGESTWLLYPSSNPAKATMEYIAQGHATGVDQAYKCRVRSPWWRVPVLAAPDLFLTYMNAATVQLATNEVEARHLNSVHGVYLKPEVRDLGRELLSVAALNSFTTLSAESVGRSYGGGILKMEPREADGWMVPSPEAISTRRDDLLAIRPTVRRLLQQKKLNQAVRLVDSVLLSAMTSSELESVRNDQAKLADRRVARGRSGRKLRRQP</sequence>
<keyword evidence="2" id="KW-0808">Transferase</keyword>
<dbReference type="InterPro" id="IPR002052">
    <property type="entry name" value="DNA_methylase_N6_adenine_CS"/>
</dbReference>
<dbReference type="GO" id="GO:0009007">
    <property type="term" value="F:site-specific DNA-methyltransferase (adenine-specific) activity"/>
    <property type="evidence" value="ECO:0007669"/>
    <property type="project" value="UniProtKB-EC"/>
</dbReference>
<dbReference type="Gene3D" id="3.40.50.150">
    <property type="entry name" value="Vaccinia Virus protein VP39"/>
    <property type="match status" value="1"/>
</dbReference>
<keyword evidence="4" id="KW-0680">Restriction system</keyword>
<reference evidence="8" key="1">
    <citation type="submission" date="2016-10" db="EMBL/GenBank/DDBJ databases">
        <authorList>
            <person name="Varghese N."/>
            <person name="Submissions S."/>
        </authorList>
    </citation>
    <scope>NUCLEOTIDE SEQUENCE [LARGE SCALE GENOMIC DNA]</scope>
    <source>
        <strain evidence="8">DSM 22002</strain>
    </source>
</reference>
<dbReference type="GO" id="GO:0009307">
    <property type="term" value="P:DNA restriction-modification system"/>
    <property type="evidence" value="ECO:0007669"/>
    <property type="project" value="UniProtKB-KW"/>
</dbReference>
<dbReference type="Proteomes" id="UP000198822">
    <property type="component" value="Chromosome I"/>
</dbReference>
<organism evidence="7 8">
    <name type="scientific">Agrococcus jejuensis</name>
    <dbReference type="NCBI Taxonomy" id="399736"/>
    <lineage>
        <taxon>Bacteria</taxon>
        <taxon>Bacillati</taxon>
        <taxon>Actinomycetota</taxon>
        <taxon>Actinomycetes</taxon>
        <taxon>Micrococcales</taxon>
        <taxon>Microbacteriaceae</taxon>
        <taxon>Agrococcus</taxon>
    </lineage>
</organism>
<feature type="domain" description="Type II methyltransferase M.Eco57I C-terminal" evidence="6">
    <location>
        <begin position="260"/>
        <end position="520"/>
    </location>
</feature>
<evidence type="ECO:0000313" key="8">
    <source>
        <dbReference type="Proteomes" id="UP000198822"/>
    </source>
</evidence>
<proteinExistence type="predicted"/>
<evidence type="ECO:0000256" key="4">
    <source>
        <dbReference type="ARBA" id="ARBA00022747"/>
    </source>
</evidence>
<name>A0A1G8DXI8_9MICO</name>
<dbReference type="PRINTS" id="PR00507">
    <property type="entry name" value="N12N6MTFRASE"/>
</dbReference>
<evidence type="ECO:0000259" key="6">
    <source>
        <dbReference type="Pfam" id="PF22837"/>
    </source>
</evidence>
<dbReference type="PANTHER" id="PTHR33841">
    <property type="entry name" value="DNA METHYLTRANSFERASE YEEA-RELATED"/>
    <property type="match status" value="1"/>
</dbReference>
<dbReference type="PANTHER" id="PTHR33841:SF5">
    <property type="entry name" value="DNA METHYLASE (MODIFICATION METHYLASE) (METHYLTRANSFERASE)-RELATED"/>
    <property type="match status" value="1"/>
</dbReference>
<feature type="domain" description="DNA methylase adenine-specific" evidence="5">
    <location>
        <begin position="16"/>
        <end position="216"/>
    </location>
</feature>
<dbReference type="GO" id="GO:0003677">
    <property type="term" value="F:DNA binding"/>
    <property type="evidence" value="ECO:0007669"/>
    <property type="project" value="InterPro"/>
</dbReference>
<gene>
    <name evidence="7" type="ORF">SAMN04489720_1815</name>
</gene>
<dbReference type="REBASE" id="162789">
    <property type="entry name" value="M.Aje22002ORF1815P"/>
</dbReference>
<dbReference type="Pfam" id="PF22837">
    <property type="entry name" value="M_Eco57I_C"/>
    <property type="match status" value="1"/>
</dbReference>
<keyword evidence="1 7" id="KW-0489">Methyltransferase</keyword>
<dbReference type="GO" id="GO:0032259">
    <property type="term" value="P:methylation"/>
    <property type="evidence" value="ECO:0007669"/>
    <property type="project" value="UniProtKB-KW"/>
</dbReference>
<dbReference type="InterPro" id="IPR050953">
    <property type="entry name" value="N4_N6_ade-DNA_methylase"/>
</dbReference>
<dbReference type="InterPro" id="IPR054520">
    <property type="entry name" value="M_Eco57I_C"/>
</dbReference>
<keyword evidence="8" id="KW-1185">Reference proteome</keyword>
<dbReference type="GO" id="GO:0008170">
    <property type="term" value="F:N-methyltransferase activity"/>
    <property type="evidence" value="ECO:0007669"/>
    <property type="project" value="InterPro"/>
</dbReference>
<dbReference type="InterPro" id="IPR003356">
    <property type="entry name" value="DNA_methylase_A-5"/>
</dbReference>
<dbReference type="SUPFAM" id="SSF53335">
    <property type="entry name" value="S-adenosyl-L-methionine-dependent methyltransferases"/>
    <property type="match status" value="1"/>
</dbReference>
<accession>A0A1G8DXI8</accession>